<protein>
    <submittedName>
        <fullName evidence="2">Uncharacterized protein</fullName>
    </submittedName>
</protein>
<comment type="caution">
    <text evidence="2">The sequence shown here is derived from an EMBL/GenBank/DDBJ whole genome shotgun (WGS) entry which is preliminary data.</text>
</comment>
<evidence type="ECO:0000313" key="2">
    <source>
        <dbReference type="EMBL" id="KAJ3646408.1"/>
    </source>
</evidence>
<reference evidence="2" key="1">
    <citation type="journal article" date="2023" name="G3 (Bethesda)">
        <title>Whole genome assemblies of Zophobas morio and Tenebrio molitor.</title>
        <authorList>
            <person name="Kaur S."/>
            <person name="Stinson S.A."/>
            <person name="diCenzo G.C."/>
        </authorList>
    </citation>
    <scope>NUCLEOTIDE SEQUENCE</scope>
    <source>
        <strain evidence="2">QUZm001</strain>
    </source>
</reference>
<evidence type="ECO:0000256" key="1">
    <source>
        <dbReference type="SAM" id="MobiDB-lite"/>
    </source>
</evidence>
<proteinExistence type="predicted"/>
<gene>
    <name evidence="2" type="ORF">Zmor_023997</name>
</gene>
<evidence type="ECO:0000313" key="3">
    <source>
        <dbReference type="Proteomes" id="UP001168821"/>
    </source>
</evidence>
<dbReference type="Proteomes" id="UP001168821">
    <property type="component" value="Unassembled WGS sequence"/>
</dbReference>
<sequence>MGFSCRKRDPVGFCTRDNETGRSLFFGHLAQPPVVQEDGRPNAMRNYLRRFYTCSWPWPALFFPPAVPSTCLEPSPSGVSSSCPQALSRHLNSSND</sequence>
<dbReference type="AlphaFoldDB" id="A0AA38HXU2"/>
<organism evidence="2 3">
    <name type="scientific">Zophobas morio</name>
    <dbReference type="NCBI Taxonomy" id="2755281"/>
    <lineage>
        <taxon>Eukaryota</taxon>
        <taxon>Metazoa</taxon>
        <taxon>Ecdysozoa</taxon>
        <taxon>Arthropoda</taxon>
        <taxon>Hexapoda</taxon>
        <taxon>Insecta</taxon>
        <taxon>Pterygota</taxon>
        <taxon>Neoptera</taxon>
        <taxon>Endopterygota</taxon>
        <taxon>Coleoptera</taxon>
        <taxon>Polyphaga</taxon>
        <taxon>Cucujiformia</taxon>
        <taxon>Tenebrionidae</taxon>
        <taxon>Zophobas</taxon>
    </lineage>
</organism>
<feature type="compositionally biased region" description="Polar residues" evidence="1">
    <location>
        <begin position="77"/>
        <end position="96"/>
    </location>
</feature>
<dbReference type="EMBL" id="JALNTZ010000007">
    <property type="protein sequence ID" value="KAJ3646408.1"/>
    <property type="molecule type" value="Genomic_DNA"/>
</dbReference>
<keyword evidence="3" id="KW-1185">Reference proteome</keyword>
<name>A0AA38HXU2_9CUCU</name>
<accession>A0AA38HXU2</accession>
<feature type="region of interest" description="Disordered" evidence="1">
    <location>
        <begin position="75"/>
        <end position="96"/>
    </location>
</feature>